<evidence type="ECO:0008006" key="20">
    <source>
        <dbReference type="Google" id="ProtNLM"/>
    </source>
</evidence>
<keyword evidence="7" id="KW-0560">Oxidoreductase</keyword>
<keyword evidence="5" id="KW-0752">Steroid biosynthesis</keyword>
<dbReference type="InterPro" id="IPR003388">
    <property type="entry name" value="Reticulon"/>
</dbReference>
<proteinExistence type="inferred from homology"/>
<comment type="caution">
    <text evidence="18">The sequence shown here is derived from an EMBL/GenBank/DDBJ whole genome shotgun (WGS) entry which is preliminary data.</text>
</comment>
<protein>
    <recommendedName>
        <fullName evidence="20">Reticulon-like protein</fullName>
    </recommendedName>
</protein>
<evidence type="ECO:0000256" key="11">
    <source>
        <dbReference type="ARBA" id="ARBA00023136"/>
    </source>
</evidence>
<organism evidence="18 19">
    <name type="scientific">Ceratopteris richardii</name>
    <name type="common">Triangle waterfern</name>
    <dbReference type="NCBI Taxonomy" id="49495"/>
    <lineage>
        <taxon>Eukaryota</taxon>
        <taxon>Viridiplantae</taxon>
        <taxon>Streptophyta</taxon>
        <taxon>Embryophyta</taxon>
        <taxon>Tracheophyta</taxon>
        <taxon>Polypodiopsida</taxon>
        <taxon>Polypodiidae</taxon>
        <taxon>Polypodiales</taxon>
        <taxon>Pteridineae</taxon>
        <taxon>Pteridaceae</taxon>
        <taxon>Parkerioideae</taxon>
        <taxon>Ceratopteris</taxon>
    </lineage>
</organism>
<keyword evidence="5" id="KW-0444">Lipid biosynthesis</keyword>
<dbReference type="PANTHER" id="PTHR43245">
    <property type="entry name" value="BIFUNCTIONAL POLYMYXIN RESISTANCE PROTEIN ARNA"/>
    <property type="match status" value="1"/>
</dbReference>
<keyword evidence="11 15" id="KW-0472">Membrane</keyword>
<dbReference type="Pfam" id="PF01073">
    <property type="entry name" value="3Beta_HSD"/>
    <property type="match status" value="1"/>
</dbReference>
<keyword evidence="9" id="KW-0520">NAD</keyword>
<dbReference type="InterPro" id="IPR050177">
    <property type="entry name" value="Lipid_A_modif_metabolic_enz"/>
</dbReference>
<evidence type="ECO:0000256" key="13">
    <source>
        <dbReference type="ARBA" id="ARBA00023221"/>
    </source>
</evidence>
<evidence type="ECO:0000259" key="16">
    <source>
        <dbReference type="Pfam" id="PF01073"/>
    </source>
</evidence>
<comment type="pathway">
    <text evidence="14">Steroid biosynthesis; zymosterol biosynthesis; zymosterol from lanosterol: step 4/6.</text>
</comment>
<evidence type="ECO:0000313" key="18">
    <source>
        <dbReference type="EMBL" id="KAH7427733.1"/>
    </source>
</evidence>
<evidence type="ECO:0000256" key="8">
    <source>
        <dbReference type="ARBA" id="ARBA00023011"/>
    </source>
</evidence>
<reference evidence="18" key="1">
    <citation type="submission" date="2021-08" db="EMBL/GenBank/DDBJ databases">
        <title>WGS assembly of Ceratopteris richardii.</title>
        <authorList>
            <person name="Marchant D.B."/>
            <person name="Chen G."/>
            <person name="Jenkins J."/>
            <person name="Shu S."/>
            <person name="Leebens-Mack J."/>
            <person name="Grimwood J."/>
            <person name="Schmutz J."/>
            <person name="Soltis P."/>
            <person name="Soltis D."/>
            <person name="Chen Z.-H."/>
        </authorList>
    </citation>
    <scope>NUCLEOTIDE SEQUENCE</scope>
    <source>
        <strain evidence="18">Whitten #5841</strain>
        <tissue evidence="18">Leaf</tissue>
    </source>
</reference>
<keyword evidence="6 15" id="KW-1133">Transmembrane helix</keyword>
<keyword evidence="13" id="KW-0753">Steroid metabolism</keyword>
<dbReference type="Proteomes" id="UP000825935">
    <property type="component" value="Chromosome 10"/>
</dbReference>
<evidence type="ECO:0000256" key="6">
    <source>
        <dbReference type="ARBA" id="ARBA00022989"/>
    </source>
</evidence>
<dbReference type="OrthoDB" id="10058185at2759"/>
<evidence type="ECO:0000256" key="9">
    <source>
        <dbReference type="ARBA" id="ARBA00023027"/>
    </source>
</evidence>
<evidence type="ECO:0000256" key="4">
    <source>
        <dbReference type="ARBA" id="ARBA00022824"/>
    </source>
</evidence>
<feature type="domain" description="Reticulon" evidence="17">
    <location>
        <begin position="385"/>
        <end position="495"/>
    </location>
</feature>
<gene>
    <name evidence="18" type="ORF">KP509_10G057200</name>
</gene>
<dbReference type="InterPro" id="IPR002225">
    <property type="entry name" value="3Beta_OHSteriod_DH/Estase"/>
</dbReference>
<dbReference type="GO" id="GO:0016616">
    <property type="term" value="F:oxidoreductase activity, acting on the CH-OH group of donors, NAD or NADP as acceptor"/>
    <property type="evidence" value="ECO:0007669"/>
    <property type="project" value="InterPro"/>
</dbReference>
<dbReference type="Pfam" id="PF02453">
    <property type="entry name" value="Reticulon"/>
    <property type="match status" value="1"/>
</dbReference>
<sequence length="501" mass="55930">MDEGRVCVVTGGRGFAARHLVLQLLRSGEWKTVRILDLADRISLDDSEKSGLLADSLSNGKAIYVSVDLRDYSQVFEACKGADAVFHMAAPDSSINNFNLHYSVTVQGTRNVVNACISHNVHKLIYTSSPSSVFDGVNNIIDGDESMPYPDRHNDSYSETKAQAEAIVLSANGKSGLVTCALRPSSIFGPGDRLLVPSLISAARSGKMKFILGDGKNVYDFTYVENVAHAHICAEKALDVHNSSGDGAAAGKAYFITNKEPIQFWEFISRILEGLGYDRPKIHLPVKLLMPFAFLVAWVYEYMAKYGVKPSQFTPSRLRLVSSWRTFKCDRATRLLNYHPIVSLEEGIKRTIDSFSALPAEPKNFKSRDLTNISKSHRFLGGGKVSNLLLWRNTRDSLLIGFTVFVLMYYLLISSRTILSAVSKFLLLFVTVVFFQNFLPMSVFSSQKKLLASLSFEVPEDMMNMTSRHLHRTWNDAWSTFENAIVNRNMASLGKMISKRK</sequence>
<keyword evidence="12" id="KW-1207">Sterol metabolism</keyword>
<dbReference type="GO" id="GO:0016126">
    <property type="term" value="P:sterol biosynthetic process"/>
    <property type="evidence" value="ECO:0007669"/>
    <property type="project" value="UniProtKB-KW"/>
</dbReference>
<dbReference type="AlphaFoldDB" id="A0A8T2U1R8"/>
<dbReference type="SUPFAM" id="SSF51735">
    <property type="entry name" value="NAD(P)-binding Rossmann-fold domains"/>
    <property type="match status" value="1"/>
</dbReference>
<evidence type="ECO:0000256" key="15">
    <source>
        <dbReference type="SAM" id="Phobius"/>
    </source>
</evidence>
<dbReference type="EMBL" id="CM035415">
    <property type="protein sequence ID" value="KAH7427733.1"/>
    <property type="molecule type" value="Genomic_DNA"/>
</dbReference>
<accession>A0A8T2U1R8</accession>
<evidence type="ECO:0000256" key="5">
    <source>
        <dbReference type="ARBA" id="ARBA00022955"/>
    </source>
</evidence>
<evidence type="ECO:0000256" key="12">
    <source>
        <dbReference type="ARBA" id="ARBA00023166"/>
    </source>
</evidence>
<evidence type="ECO:0000256" key="14">
    <source>
        <dbReference type="ARBA" id="ARBA00060653"/>
    </source>
</evidence>
<dbReference type="GO" id="GO:0005789">
    <property type="term" value="C:endoplasmic reticulum membrane"/>
    <property type="evidence" value="ECO:0007669"/>
    <property type="project" value="UniProtKB-SubCell"/>
</dbReference>
<evidence type="ECO:0000313" key="19">
    <source>
        <dbReference type="Proteomes" id="UP000825935"/>
    </source>
</evidence>
<feature type="transmembrane region" description="Helical" evidence="15">
    <location>
        <begin position="398"/>
        <end position="419"/>
    </location>
</feature>
<name>A0A8T2U1R8_CERRI</name>
<evidence type="ECO:0000256" key="3">
    <source>
        <dbReference type="ARBA" id="ARBA00022692"/>
    </source>
</evidence>
<feature type="transmembrane region" description="Helical" evidence="15">
    <location>
        <begin position="425"/>
        <end position="444"/>
    </location>
</feature>
<comment type="similarity">
    <text evidence="2">Belongs to the 3-beta-HSD family.</text>
</comment>
<keyword evidence="3 15" id="KW-0812">Transmembrane</keyword>
<dbReference type="InterPro" id="IPR036291">
    <property type="entry name" value="NAD(P)-bd_dom_sf"/>
</dbReference>
<feature type="domain" description="3-beta hydroxysteroid dehydrogenase/isomerase" evidence="16">
    <location>
        <begin position="8"/>
        <end position="285"/>
    </location>
</feature>
<evidence type="ECO:0000256" key="1">
    <source>
        <dbReference type="ARBA" id="ARBA00004477"/>
    </source>
</evidence>
<evidence type="ECO:0000259" key="17">
    <source>
        <dbReference type="Pfam" id="PF02453"/>
    </source>
</evidence>
<dbReference type="FunFam" id="3.40.50.720:FF:000273">
    <property type="entry name" value="Reticulon-like protein"/>
    <property type="match status" value="1"/>
</dbReference>
<comment type="subcellular location">
    <subcellularLocation>
        <location evidence="1">Endoplasmic reticulum membrane</location>
        <topology evidence="1">Multi-pass membrane protein</topology>
    </subcellularLocation>
</comment>
<keyword evidence="19" id="KW-1185">Reference proteome</keyword>
<dbReference type="Gene3D" id="3.40.50.720">
    <property type="entry name" value="NAD(P)-binding Rossmann-like Domain"/>
    <property type="match status" value="1"/>
</dbReference>
<evidence type="ECO:0000256" key="10">
    <source>
        <dbReference type="ARBA" id="ARBA00023098"/>
    </source>
</evidence>
<dbReference type="PANTHER" id="PTHR43245:SF51">
    <property type="entry name" value="SHORT CHAIN DEHYDROGENASE_REDUCTASE FAMILY 42E, MEMBER 2"/>
    <property type="match status" value="1"/>
</dbReference>
<evidence type="ECO:0000256" key="2">
    <source>
        <dbReference type="ARBA" id="ARBA00009219"/>
    </source>
</evidence>
<evidence type="ECO:0000256" key="7">
    <source>
        <dbReference type="ARBA" id="ARBA00023002"/>
    </source>
</evidence>
<keyword evidence="10" id="KW-0443">Lipid metabolism</keyword>
<keyword evidence="8" id="KW-0756">Sterol biosynthesis</keyword>
<dbReference type="OMA" id="STAHWFD"/>
<keyword evidence="4" id="KW-0256">Endoplasmic reticulum</keyword>